<dbReference type="AlphaFoldDB" id="A0AA96L9D2"/>
<evidence type="ECO:0000313" key="1">
    <source>
        <dbReference type="EMBL" id="WNQ09426.1"/>
    </source>
</evidence>
<reference evidence="1 2" key="1">
    <citation type="submission" date="2022-02" db="EMBL/GenBank/DDBJ databases">
        <title>Paenibacillus sp. MBLB1776 Whole Genome Shotgun Sequencing.</title>
        <authorList>
            <person name="Hwang C.Y."/>
            <person name="Cho E.-S."/>
            <person name="Seo M.-J."/>
        </authorList>
    </citation>
    <scope>NUCLEOTIDE SEQUENCE [LARGE SCALE GENOMIC DNA]</scope>
    <source>
        <strain evidence="1 2">MBLB1776</strain>
    </source>
</reference>
<sequence>MDLALDQFMGEPVNIIYLDSDNRTVQHKIDILTTGAQCCVAYCFDRQEAKLFRNNSILAVMPIKKYYH</sequence>
<dbReference type="Proteomes" id="UP001305702">
    <property type="component" value="Chromosome"/>
</dbReference>
<keyword evidence="2" id="KW-1185">Reference proteome</keyword>
<name>A0AA96L9D2_9BACL</name>
<evidence type="ECO:0008006" key="3">
    <source>
        <dbReference type="Google" id="ProtNLM"/>
    </source>
</evidence>
<proteinExistence type="predicted"/>
<protein>
    <recommendedName>
        <fullName evidence="3">WYL domain-containing protein</fullName>
    </recommendedName>
</protein>
<accession>A0AA96L9D2</accession>
<organism evidence="1 2">
    <name type="scientific">Paenibacillus aurantius</name>
    <dbReference type="NCBI Taxonomy" id="2918900"/>
    <lineage>
        <taxon>Bacteria</taxon>
        <taxon>Bacillati</taxon>
        <taxon>Bacillota</taxon>
        <taxon>Bacilli</taxon>
        <taxon>Bacillales</taxon>
        <taxon>Paenibacillaceae</taxon>
        <taxon>Paenibacillus</taxon>
    </lineage>
</organism>
<dbReference type="RefSeq" id="WP_315603198.1">
    <property type="nucleotide sequence ID" value="NZ_CP130318.1"/>
</dbReference>
<dbReference type="KEGG" id="paun:MJA45_17535"/>
<dbReference type="EMBL" id="CP130318">
    <property type="protein sequence ID" value="WNQ09426.1"/>
    <property type="molecule type" value="Genomic_DNA"/>
</dbReference>
<gene>
    <name evidence="1" type="ORF">MJA45_17535</name>
</gene>
<evidence type="ECO:0000313" key="2">
    <source>
        <dbReference type="Proteomes" id="UP001305702"/>
    </source>
</evidence>